<evidence type="ECO:0000313" key="2">
    <source>
        <dbReference type="Proteomes" id="UP000467637"/>
    </source>
</evidence>
<dbReference type="RefSeq" id="WP_157321743.1">
    <property type="nucleotide sequence ID" value="NZ_WSEM01000016.1"/>
</dbReference>
<name>A0ABW9UDI0_9BACL</name>
<evidence type="ECO:0000313" key="1">
    <source>
        <dbReference type="EMBL" id="MVQ37253.1"/>
    </source>
</evidence>
<keyword evidence="2" id="KW-1185">Reference proteome</keyword>
<comment type="caution">
    <text evidence="1">The sequence shown here is derived from an EMBL/GenBank/DDBJ whole genome shotgun (WGS) entry which is preliminary data.</text>
</comment>
<gene>
    <name evidence="1" type="ORF">GON05_21785</name>
</gene>
<sequence>MEYILYNTDIFDPTLAEKFDAVILSELHQFADKKVYKFIASFHVENLSNVSGFESFKLPPSNKVKTRNKSDGKDKMYEVLGFQLKQLEGVLLKNNIEFISTTIQGDRLESSQIIKIEIESDMPKSTASNNGRKQQFGRVSTVMPSKIYTENLVSKLASERLTELYNKFFSIIRNKKMMSEILEIDETDDDNKLFQAFVKKYGRLWLTTCENEKELLDNLKNKSIEIVNKYLAD</sequence>
<dbReference type="Proteomes" id="UP000467637">
    <property type="component" value="Unassembled WGS sequence"/>
</dbReference>
<protein>
    <submittedName>
        <fullName evidence="1">Uncharacterized protein</fullName>
    </submittedName>
</protein>
<accession>A0ABW9UDI0</accession>
<proteinExistence type="predicted"/>
<reference evidence="1 2" key="1">
    <citation type="submission" date="2019-12" db="EMBL/GenBank/DDBJ databases">
        <authorList>
            <person name="Huq M.A."/>
        </authorList>
    </citation>
    <scope>NUCLEOTIDE SEQUENCE [LARGE SCALE GENOMIC DNA]</scope>
    <source>
        <strain evidence="1 2">MAH-34</strain>
    </source>
</reference>
<dbReference type="EMBL" id="WSEM01000016">
    <property type="protein sequence ID" value="MVQ37253.1"/>
    <property type="molecule type" value="Genomic_DNA"/>
</dbReference>
<organism evidence="1 2">
    <name type="scientific">Paenibacillus anseongense</name>
    <dbReference type="NCBI Taxonomy" id="2682845"/>
    <lineage>
        <taxon>Bacteria</taxon>
        <taxon>Bacillati</taxon>
        <taxon>Bacillota</taxon>
        <taxon>Bacilli</taxon>
        <taxon>Bacillales</taxon>
        <taxon>Paenibacillaceae</taxon>
        <taxon>Paenibacillus</taxon>
    </lineage>
</organism>